<sequence>MTDLTHFNTVKEFSLQGCIPSNQGTWLGRAWLPADISPLGIAGPVVITVRQDDVIALCDHYLTISDVLADSNAVQTIKQTQGSLICSLTELLENSLFYQRESQLSDQSKPVLLAPNDVQSIKACGVTFAASMLERMIEERALGDPAKAEAIRAMVHQTVGDDIGSIVPGSEQAMALKQQLIDQGMWSQYLEVGIGPDVEVFTKGQPMSAIACGQELGVLATSQWNNPEPEIALLINAQGNCIGAALANDVNLRDYEGRSALLLGKAKDQNGSSPIGPLFRLFDGDFTLEDAMNAEITLTITGEDGFVNQGANIMSQISRTPEDIIKQVCNRSHQYPDGITMMLGTMFAPTDDRHETGMGFTHELGDRVEISTPKLGKLVNWVNHCHQIPSWQYGITELMNFVCQVKVAQANAN</sequence>
<dbReference type="OrthoDB" id="9779415at2"/>
<dbReference type="PANTHER" id="PTHR42796">
    <property type="entry name" value="FUMARYLACETOACETATE HYDROLASE DOMAIN-CONTAINING PROTEIN 2A-RELATED"/>
    <property type="match status" value="1"/>
</dbReference>
<dbReference type="PANTHER" id="PTHR42796:SF7">
    <property type="entry name" value="2-DEHYDRO-3-DEOXY-D-ARABINONATE DEHYDRATASE"/>
    <property type="match status" value="1"/>
</dbReference>
<dbReference type="EMBL" id="QUOV01000001">
    <property type="protein sequence ID" value="REL36040.1"/>
    <property type="molecule type" value="Genomic_DNA"/>
</dbReference>
<dbReference type="Pfam" id="PF01557">
    <property type="entry name" value="FAA_hydrolase"/>
    <property type="match status" value="1"/>
</dbReference>
<accession>A0A3E0UGP2</accession>
<dbReference type="InterPro" id="IPR036663">
    <property type="entry name" value="Fumarylacetoacetase_C_sf"/>
</dbReference>
<dbReference type="GO" id="GO:0046872">
    <property type="term" value="F:metal ion binding"/>
    <property type="evidence" value="ECO:0007669"/>
    <property type="project" value="UniProtKB-KW"/>
</dbReference>
<feature type="domain" description="Fumarylacetoacetase-like C-terminal" evidence="3">
    <location>
        <begin position="241"/>
        <end position="382"/>
    </location>
</feature>
<evidence type="ECO:0000259" key="3">
    <source>
        <dbReference type="Pfam" id="PF01557"/>
    </source>
</evidence>
<dbReference type="InterPro" id="IPR011234">
    <property type="entry name" value="Fumarylacetoacetase-like_C"/>
</dbReference>
<dbReference type="GO" id="GO:0016787">
    <property type="term" value="F:hydrolase activity"/>
    <property type="evidence" value="ECO:0007669"/>
    <property type="project" value="UniProtKB-KW"/>
</dbReference>
<evidence type="ECO:0000256" key="1">
    <source>
        <dbReference type="ARBA" id="ARBA00010211"/>
    </source>
</evidence>
<proteinExistence type="inferred from homology"/>
<dbReference type="InterPro" id="IPR051121">
    <property type="entry name" value="FAH"/>
</dbReference>
<reference evidence="4 5" key="1">
    <citation type="submission" date="2018-08" db="EMBL/GenBank/DDBJ databases">
        <title>Thalassotalea euphylliae genome.</title>
        <authorList>
            <person name="Summers S."/>
            <person name="Rice S.A."/>
            <person name="Freckelton M.L."/>
            <person name="Nedved B.T."/>
            <person name="Hadfield M.G."/>
        </authorList>
    </citation>
    <scope>NUCLEOTIDE SEQUENCE [LARGE SCALE GENOMIC DNA]</scope>
    <source>
        <strain evidence="4 5">H2</strain>
    </source>
</reference>
<evidence type="ECO:0000313" key="4">
    <source>
        <dbReference type="EMBL" id="REL36040.1"/>
    </source>
</evidence>
<dbReference type="AlphaFoldDB" id="A0A3E0UGP2"/>
<dbReference type="SUPFAM" id="SSF56529">
    <property type="entry name" value="FAH"/>
    <property type="match status" value="1"/>
</dbReference>
<keyword evidence="2" id="KW-0479">Metal-binding</keyword>
<dbReference type="Gene3D" id="3.90.850.10">
    <property type="entry name" value="Fumarylacetoacetase-like, C-terminal domain"/>
    <property type="match status" value="1"/>
</dbReference>
<evidence type="ECO:0000313" key="5">
    <source>
        <dbReference type="Proteomes" id="UP000256999"/>
    </source>
</evidence>
<dbReference type="Proteomes" id="UP000256999">
    <property type="component" value="Unassembled WGS sequence"/>
</dbReference>
<name>A0A3E0UGP2_9GAMM</name>
<comment type="caution">
    <text evidence="4">The sequence shown here is derived from an EMBL/GenBank/DDBJ whole genome shotgun (WGS) entry which is preliminary data.</text>
</comment>
<comment type="similarity">
    <text evidence="1">Belongs to the FAH family.</text>
</comment>
<gene>
    <name evidence="4" type="ORF">DXX92_12315</name>
</gene>
<organism evidence="4 5">
    <name type="scientific">Thalassotalea euphylliae</name>
    <dbReference type="NCBI Taxonomy" id="1655234"/>
    <lineage>
        <taxon>Bacteria</taxon>
        <taxon>Pseudomonadati</taxon>
        <taxon>Pseudomonadota</taxon>
        <taxon>Gammaproteobacteria</taxon>
        <taxon>Alteromonadales</taxon>
        <taxon>Colwelliaceae</taxon>
        <taxon>Thalassotalea</taxon>
    </lineage>
</organism>
<evidence type="ECO:0000256" key="2">
    <source>
        <dbReference type="ARBA" id="ARBA00022723"/>
    </source>
</evidence>
<dbReference type="RefSeq" id="WP_116000707.1">
    <property type="nucleotide sequence ID" value="NZ_QUOV01000001.1"/>
</dbReference>
<dbReference type="GO" id="GO:0044281">
    <property type="term" value="P:small molecule metabolic process"/>
    <property type="evidence" value="ECO:0007669"/>
    <property type="project" value="UniProtKB-ARBA"/>
</dbReference>
<keyword evidence="4" id="KW-0378">Hydrolase</keyword>
<protein>
    <submittedName>
        <fullName evidence="4">Fumarylacetoacetate hydrolase</fullName>
    </submittedName>
</protein>